<dbReference type="GO" id="GO:0003713">
    <property type="term" value="F:transcription coactivator activity"/>
    <property type="evidence" value="ECO:0000318"/>
    <property type="project" value="GO_Central"/>
</dbReference>
<comment type="similarity">
    <text evidence="2">Belongs to the beta-catenin family.</text>
</comment>
<feature type="repeat" description="ARM" evidence="5">
    <location>
        <begin position="435"/>
        <end position="478"/>
    </location>
</feature>
<dbReference type="GO" id="GO:0045944">
    <property type="term" value="P:positive regulation of transcription by RNA polymerase II"/>
    <property type="evidence" value="ECO:0000318"/>
    <property type="project" value="GO_Central"/>
</dbReference>
<feature type="compositionally biased region" description="Polar residues" evidence="6">
    <location>
        <begin position="691"/>
        <end position="705"/>
    </location>
</feature>
<dbReference type="SMART" id="SM00185">
    <property type="entry name" value="ARM"/>
    <property type="match status" value="11"/>
</dbReference>
<evidence type="ECO:0000256" key="3">
    <source>
        <dbReference type="ARBA" id="ARBA00022490"/>
    </source>
</evidence>
<evidence type="ECO:0008006" key="10">
    <source>
        <dbReference type="Google" id="ProtNLM"/>
    </source>
</evidence>
<feature type="repeat" description="ARM" evidence="5">
    <location>
        <begin position="265"/>
        <end position="308"/>
    </location>
</feature>
<dbReference type="eggNOG" id="KOG4203">
    <property type="taxonomic scope" value="Eukaryota"/>
</dbReference>
<dbReference type="InterPro" id="IPR011989">
    <property type="entry name" value="ARM-like"/>
</dbReference>
<dbReference type="OrthoDB" id="195736at2759"/>
<dbReference type="Proteomes" id="UP000015101">
    <property type="component" value="Unassembled WGS sequence"/>
</dbReference>
<evidence type="ECO:0000313" key="8">
    <source>
        <dbReference type="EnsemblMetazoa" id="HelroP189420"/>
    </source>
</evidence>
<dbReference type="STRING" id="6412.T1FR17"/>
<protein>
    <recommendedName>
        <fullName evidence="10">Armadillo segment polarity protein</fullName>
    </recommendedName>
</protein>
<comment type="subcellular location">
    <subcellularLocation>
        <location evidence="1">Cytoplasm</location>
    </subcellularLocation>
</comment>
<dbReference type="EnsemblMetazoa" id="HelroT189420">
    <property type="protein sequence ID" value="HelroP189420"/>
    <property type="gene ID" value="HelroG189420"/>
</dbReference>
<name>T1FR17_HELRO</name>
<reference evidence="8" key="3">
    <citation type="submission" date="2015-06" db="UniProtKB">
        <authorList>
            <consortium name="EnsemblMetazoa"/>
        </authorList>
    </citation>
    <scope>IDENTIFICATION</scope>
</reference>
<dbReference type="FunCoup" id="T1FR17">
    <property type="interactions" value="1342"/>
</dbReference>
<gene>
    <name evidence="8" type="primary">20211264</name>
    <name evidence="7" type="ORF">HELRODRAFT_189420</name>
</gene>
<dbReference type="GO" id="GO:0005737">
    <property type="term" value="C:cytoplasm"/>
    <property type="evidence" value="ECO:0000318"/>
    <property type="project" value="GO_Central"/>
</dbReference>
<reference evidence="7 9" key="2">
    <citation type="journal article" date="2013" name="Nature">
        <title>Insights into bilaterian evolution from three spiralian genomes.</title>
        <authorList>
            <person name="Simakov O."/>
            <person name="Marletaz F."/>
            <person name="Cho S.J."/>
            <person name="Edsinger-Gonzales E."/>
            <person name="Havlak P."/>
            <person name="Hellsten U."/>
            <person name="Kuo D.H."/>
            <person name="Larsson T."/>
            <person name="Lv J."/>
            <person name="Arendt D."/>
            <person name="Savage R."/>
            <person name="Osoegawa K."/>
            <person name="de Jong P."/>
            <person name="Grimwood J."/>
            <person name="Chapman J.A."/>
            <person name="Shapiro H."/>
            <person name="Aerts A."/>
            <person name="Otillar R.P."/>
            <person name="Terry A.Y."/>
            <person name="Boore J.L."/>
            <person name="Grigoriev I.V."/>
            <person name="Lindberg D.R."/>
            <person name="Seaver E.C."/>
            <person name="Weisblat D.A."/>
            <person name="Putnam N.H."/>
            <person name="Rokhsar D.S."/>
        </authorList>
    </citation>
    <scope>NUCLEOTIDE SEQUENCE</scope>
</reference>
<feature type="repeat" description="ARM" evidence="5">
    <location>
        <begin position="139"/>
        <end position="182"/>
    </location>
</feature>
<evidence type="ECO:0000313" key="7">
    <source>
        <dbReference type="EMBL" id="ESN94528.1"/>
    </source>
</evidence>
<feature type="repeat" description="ARM" evidence="5">
    <location>
        <begin position="388"/>
        <end position="425"/>
    </location>
</feature>
<dbReference type="GO" id="GO:0098609">
    <property type="term" value="P:cell-cell adhesion"/>
    <property type="evidence" value="ECO:0000318"/>
    <property type="project" value="GO_Central"/>
</dbReference>
<evidence type="ECO:0000313" key="9">
    <source>
        <dbReference type="Proteomes" id="UP000015101"/>
    </source>
</evidence>
<dbReference type="SUPFAM" id="SSF48371">
    <property type="entry name" value="ARM repeat"/>
    <property type="match status" value="1"/>
</dbReference>
<dbReference type="InParanoid" id="T1FR17"/>
<reference evidence="9" key="1">
    <citation type="submission" date="2012-12" db="EMBL/GenBank/DDBJ databases">
        <authorList>
            <person name="Hellsten U."/>
            <person name="Grimwood J."/>
            <person name="Chapman J.A."/>
            <person name="Shapiro H."/>
            <person name="Aerts A."/>
            <person name="Otillar R.P."/>
            <person name="Terry A.Y."/>
            <person name="Boore J.L."/>
            <person name="Simakov O."/>
            <person name="Marletaz F."/>
            <person name="Cho S.-J."/>
            <person name="Edsinger-Gonzales E."/>
            <person name="Havlak P."/>
            <person name="Kuo D.-H."/>
            <person name="Larsson T."/>
            <person name="Lv J."/>
            <person name="Arendt D."/>
            <person name="Savage R."/>
            <person name="Osoegawa K."/>
            <person name="de Jong P."/>
            <person name="Lindberg D.R."/>
            <person name="Seaver E.C."/>
            <person name="Weisblat D.A."/>
            <person name="Putnam N.H."/>
            <person name="Grigoriev I.V."/>
            <person name="Rokhsar D.S."/>
        </authorList>
    </citation>
    <scope>NUCLEOTIDE SEQUENCE</scope>
</reference>
<dbReference type="PRINTS" id="PR01869">
    <property type="entry name" value="BCATNINFAMLY"/>
</dbReference>
<keyword evidence="9" id="KW-1185">Reference proteome</keyword>
<dbReference type="GO" id="GO:0045296">
    <property type="term" value="F:cadherin binding"/>
    <property type="evidence" value="ECO:0000318"/>
    <property type="project" value="GO_Central"/>
</dbReference>
<dbReference type="InterPro" id="IPR016024">
    <property type="entry name" value="ARM-type_fold"/>
</dbReference>
<dbReference type="GO" id="GO:0016342">
    <property type="term" value="C:catenin complex"/>
    <property type="evidence" value="ECO:0000318"/>
    <property type="project" value="GO_Central"/>
</dbReference>
<evidence type="ECO:0000256" key="5">
    <source>
        <dbReference type="PROSITE-ProRule" id="PRU00259"/>
    </source>
</evidence>
<dbReference type="GeneID" id="20211264"/>
<dbReference type="AlphaFoldDB" id="T1FR17"/>
<evidence type="ECO:0000256" key="4">
    <source>
        <dbReference type="ARBA" id="ARBA00022737"/>
    </source>
</evidence>
<accession>T1FR17</accession>
<evidence type="ECO:0000256" key="1">
    <source>
        <dbReference type="ARBA" id="ARBA00004496"/>
    </source>
</evidence>
<dbReference type="KEGG" id="hro:HELRODRAFT_189420"/>
<dbReference type="RefSeq" id="XP_009027583.1">
    <property type="nucleotide sequence ID" value="XM_009029335.1"/>
</dbReference>
<dbReference type="PROSITE" id="PS50176">
    <property type="entry name" value="ARM_REPEAT"/>
    <property type="match status" value="6"/>
</dbReference>
<dbReference type="OMA" id="SHHQQGL"/>
<proteinExistence type="inferred from homology"/>
<keyword evidence="3" id="KW-0963">Cytoplasm</keyword>
<organism evidence="8 9">
    <name type="scientific">Helobdella robusta</name>
    <name type="common">Californian leech</name>
    <dbReference type="NCBI Taxonomy" id="6412"/>
    <lineage>
        <taxon>Eukaryota</taxon>
        <taxon>Metazoa</taxon>
        <taxon>Spiralia</taxon>
        <taxon>Lophotrochozoa</taxon>
        <taxon>Annelida</taxon>
        <taxon>Clitellata</taxon>
        <taxon>Hirudinea</taxon>
        <taxon>Rhynchobdellida</taxon>
        <taxon>Glossiphoniidae</taxon>
        <taxon>Helobdella</taxon>
    </lineage>
</organism>
<dbReference type="EMBL" id="KB097571">
    <property type="protein sequence ID" value="ESN94528.1"/>
    <property type="molecule type" value="Genomic_DNA"/>
</dbReference>
<dbReference type="GO" id="GO:0005634">
    <property type="term" value="C:nucleus"/>
    <property type="evidence" value="ECO:0000318"/>
    <property type="project" value="GO_Central"/>
</dbReference>
<dbReference type="GO" id="GO:0060070">
    <property type="term" value="P:canonical Wnt signaling pathway"/>
    <property type="evidence" value="ECO:0000318"/>
    <property type="project" value="GO_Central"/>
</dbReference>
<dbReference type="HOGENOM" id="CLU_008757_1_1_1"/>
<feature type="repeat" description="ARM" evidence="5">
    <location>
        <begin position="181"/>
        <end position="223"/>
    </location>
</feature>
<evidence type="ECO:0000256" key="6">
    <source>
        <dbReference type="SAM" id="MobiDB-lite"/>
    </source>
</evidence>
<dbReference type="InterPro" id="IPR000225">
    <property type="entry name" value="Armadillo"/>
</dbReference>
<dbReference type="GO" id="GO:0005912">
    <property type="term" value="C:adherens junction"/>
    <property type="evidence" value="ECO:0000318"/>
    <property type="project" value="GO_Central"/>
</dbReference>
<keyword evidence="4" id="KW-0677">Repeat</keyword>
<dbReference type="EMBL" id="AMQM01001646">
    <property type="status" value="NOT_ANNOTATED_CDS"/>
    <property type="molecule type" value="Genomic_DNA"/>
</dbReference>
<dbReference type="PANTHER" id="PTHR45976">
    <property type="entry name" value="ARMADILLO SEGMENT POLARITY PROTEIN"/>
    <property type="match status" value="1"/>
</dbReference>
<dbReference type="FunFam" id="1.25.10.10:FF:000015">
    <property type="entry name" value="Catenin beta-1"/>
    <property type="match status" value="1"/>
</dbReference>
<dbReference type="GO" id="GO:0045294">
    <property type="term" value="F:alpha-catenin binding"/>
    <property type="evidence" value="ECO:0000318"/>
    <property type="project" value="GO_Central"/>
</dbReference>
<dbReference type="GO" id="GO:0016922">
    <property type="term" value="F:nuclear receptor binding"/>
    <property type="evidence" value="ECO:0000318"/>
    <property type="project" value="GO_Central"/>
</dbReference>
<sequence length="752" mass="83801">MESYPSHTAPYSMDYDAVYMQEQINDMNQQLTQTRSQRVRAAMFPETFNDEEIQIPSTQKHFGQMTTVQRLAEPSRMLKHAVVNLINYQEDADVAVRAIPELISLLNDEDQIVVGHAALMSHQLSKKEASRHALLNSPQIIAALINALNKAKDPETIRYLTGALHNLSHHQQGLLYIFKSGGIPALIRLLSSPIESILFYAMTTLHNLLLHQEGAKMAVHTAGGLQKMVALLTYDDPKFLAITTDCLQLLAYGNQECKLIILASGGPDNLVRIMERYNYEKLLWTTSRVLKVLSVCPSNKVAIVEAGGIHVLSNLLVNPSTRLVHNCMWTIRNLSDSATKLEGMEPVLEVCVRMLQMDDLDMIICSCGILSNLTCNNHANKSYVYQISGVEALVATVVKAGDREDITEPSVCALRHLTSRHAHAELSQNLIREEGGLMPIINLLHPPSHWPLLKATVSLVRNLALCEKNNPELRGLGAVPKIIQLLVRSHQEVQKAVLSNSSDGIMMDAVRMDEMVETCVGALHILARDVHNRTIIKEHNCIPLFVQLLYFPHENTQRVTTGVLCELAAEKDAVEMTEQEGATAPLTELLHSHNEAVATYAAAILYRMSEDKSADYKKRLSIELTNSLVRGDPNTWNNQLTQVEEMSNDEMYQPNNSQGNNIYPSSKTPDFNSLQPLHQGLYLHPNQANQSNQFYAGSESGSRHNQPMRFPDLTENVSDPYAVRYSNNTGSLVSQSGRALQLDGGPWFNTDV</sequence>
<evidence type="ECO:0000256" key="2">
    <source>
        <dbReference type="ARBA" id="ARBA00005462"/>
    </source>
</evidence>
<feature type="repeat" description="ARM" evidence="5">
    <location>
        <begin position="223"/>
        <end position="265"/>
    </location>
</feature>
<dbReference type="InterPro" id="IPR013284">
    <property type="entry name" value="Beta-catenin"/>
</dbReference>
<feature type="region of interest" description="Disordered" evidence="6">
    <location>
        <begin position="691"/>
        <end position="714"/>
    </location>
</feature>
<dbReference type="Gene3D" id="1.25.10.10">
    <property type="entry name" value="Leucine-rich Repeat Variant"/>
    <property type="match status" value="1"/>
</dbReference>
<dbReference type="Pfam" id="PF00514">
    <property type="entry name" value="Arm"/>
    <property type="match status" value="3"/>
</dbReference>
<dbReference type="CTD" id="20211264"/>
<dbReference type="GO" id="GO:0019903">
    <property type="term" value="F:protein phosphatase binding"/>
    <property type="evidence" value="ECO:0000318"/>
    <property type="project" value="GO_Central"/>
</dbReference>